<evidence type="ECO:0000313" key="2">
    <source>
        <dbReference type="Proteomes" id="UP000230882"/>
    </source>
</evidence>
<evidence type="ECO:0008006" key="3">
    <source>
        <dbReference type="Google" id="ProtNLM"/>
    </source>
</evidence>
<dbReference type="Proteomes" id="UP000230882">
    <property type="component" value="Unassembled WGS sequence"/>
</dbReference>
<proteinExistence type="predicted"/>
<gene>
    <name evidence="1" type="ORF">COU02_01225</name>
</gene>
<name>A0A2H0UW63_9BACT</name>
<reference evidence="2" key="1">
    <citation type="submission" date="2017-09" db="EMBL/GenBank/DDBJ databases">
        <title>Depth-based differentiation of microbial function through sediment-hosted aquifers and enrichment of novel symbionts in the deep terrestrial subsurface.</title>
        <authorList>
            <person name="Probst A.J."/>
            <person name="Ladd B."/>
            <person name="Jarett J.K."/>
            <person name="Geller-Mcgrath D.E."/>
            <person name="Sieber C.M.K."/>
            <person name="Emerson J.B."/>
            <person name="Anantharaman K."/>
            <person name="Thomas B.C."/>
            <person name="Malmstrom R."/>
            <person name="Stieglmeier M."/>
            <person name="Klingl A."/>
            <person name="Woyke T."/>
            <person name="Ryan C.M."/>
            <person name="Banfield J.F."/>
        </authorList>
    </citation>
    <scope>NUCLEOTIDE SEQUENCE [LARGE SCALE GENOMIC DNA]</scope>
</reference>
<protein>
    <recommendedName>
        <fullName evidence="3">Homing endonuclease LAGLIDADG domain-containing protein</fullName>
    </recommendedName>
</protein>
<evidence type="ECO:0000313" key="1">
    <source>
        <dbReference type="EMBL" id="PIR91071.1"/>
    </source>
</evidence>
<dbReference type="EMBL" id="PFAU01000031">
    <property type="protein sequence ID" value="PIR91071.1"/>
    <property type="molecule type" value="Genomic_DNA"/>
</dbReference>
<dbReference type="AlphaFoldDB" id="A0A2H0UW63"/>
<sequence>MGRTELKEKVIKLRKQGKTYLEIQKGLKVSIPKSTFSYWCHNIPLPFGYQRKIREYNNFNLNKARKVALVVNRIKRERYLQSIVKRNMHLKGVLKNRDVAKITLAALYLGEGSKSSKRGSLMFGNSDPFIIGLFLSLLRYCYSVDEKKFRCTLQCRADQNIKKLNKFWSRITKIPSSQFYKARIDPRTIGKPSKKLDYKGVCCINYFSADVLLDLLQIPKIIYKGP</sequence>
<organism evidence="1 2">
    <name type="scientific">bacterium (Candidatus Gribaldobacteria) CG10_big_fil_rev_8_21_14_0_10_37_46</name>
    <dbReference type="NCBI Taxonomy" id="2014276"/>
    <lineage>
        <taxon>Bacteria</taxon>
        <taxon>Candidatus Gribaldobacteria</taxon>
    </lineage>
</organism>
<accession>A0A2H0UW63</accession>
<comment type="caution">
    <text evidence="1">The sequence shown here is derived from an EMBL/GenBank/DDBJ whole genome shotgun (WGS) entry which is preliminary data.</text>
</comment>